<accession>A0A1I6G6V2</accession>
<evidence type="ECO:0000256" key="7">
    <source>
        <dbReference type="ARBA" id="ARBA00023136"/>
    </source>
</evidence>
<feature type="transmembrane region" description="Helical" evidence="8">
    <location>
        <begin position="139"/>
        <end position="157"/>
    </location>
</feature>
<evidence type="ECO:0000256" key="8">
    <source>
        <dbReference type="RuleBase" id="RU363032"/>
    </source>
</evidence>
<evidence type="ECO:0000259" key="9">
    <source>
        <dbReference type="PROSITE" id="PS50928"/>
    </source>
</evidence>
<organism evidence="10 11">
    <name type="scientific">Microbacterium azadirachtae</name>
    <dbReference type="NCBI Taxonomy" id="582680"/>
    <lineage>
        <taxon>Bacteria</taxon>
        <taxon>Bacillati</taxon>
        <taxon>Actinomycetota</taxon>
        <taxon>Actinomycetes</taxon>
        <taxon>Micrococcales</taxon>
        <taxon>Microbacteriaceae</taxon>
        <taxon>Microbacterium</taxon>
    </lineage>
</organism>
<dbReference type="PANTHER" id="PTHR43357">
    <property type="entry name" value="INNER MEMBRANE ABC TRANSPORTER PERMEASE PROTEIN YDCV"/>
    <property type="match status" value="1"/>
</dbReference>
<evidence type="ECO:0000256" key="5">
    <source>
        <dbReference type="ARBA" id="ARBA00022692"/>
    </source>
</evidence>
<dbReference type="Proteomes" id="UP000198877">
    <property type="component" value="Unassembled WGS sequence"/>
</dbReference>
<dbReference type="EMBL" id="FOYR01000001">
    <property type="protein sequence ID" value="SFR37851.1"/>
    <property type="molecule type" value="Genomic_DNA"/>
</dbReference>
<keyword evidence="2 8" id="KW-0813">Transport</keyword>
<dbReference type="RefSeq" id="WP_091477003.1">
    <property type="nucleotide sequence ID" value="NZ_FNGQ01000001.1"/>
</dbReference>
<evidence type="ECO:0000256" key="6">
    <source>
        <dbReference type="ARBA" id="ARBA00022989"/>
    </source>
</evidence>
<dbReference type="PANTHER" id="PTHR43357:SF4">
    <property type="entry name" value="INNER MEMBRANE ABC TRANSPORTER PERMEASE PROTEIN YDCV"/>
    <property type="match status" value="1"/>
</dbReference>
<dbReference type="GO" id="GO:0005886">
    <property type="term" value="C:plasma membrane"/>
    <property type="evidence" value="ECO:0007669"/>
    <property type="project" value="UniProtKB-SubCell"/>
</dbReference>
<feature type="transmembrane region" description="Helical" evidence="8">
    <location>
        <begin position="235"/>
        <end position="255"/>
    </location>
</feature>
<keyword evidence="7 8" id="KW-0472">Membrane</keyword>
<evidence type="ECO:0000256" key="4">
    <source>
        <dbReference type="ARBA" id="ARBA00022519"/>
    </source>
</evidence>
<dbReference type="InterPro" id="IPR000515">
    <property type="entry name" value="MetI-like"/>
</dbReference>
<dbReference type="Gene3D" id="1.10.3720.10">
    <property type="entry name" value="MetI-like"/>
    <property type="match status" value="1"/>
</dbReference>
<proteinExistence type="inferred from homology"/>
<comment type="similarity">
    <text evidence="8">Belongs to the binding-protein-dependent transport system permease family.</text>
</comment>
<dbReference type="Pfam" id="PF00528">
    <property type="entry name" value="BPD_transp_1"/>
    <property type="match status" value="1"/>
</dbReference>
<dbReference type="InterPro" id="IPR035906">
    <property type="entry name" value="MetI-like_sf"/>
</dbReference>
<evidence type="ECO:0000256" key="2">
    <source>
        <dbReference type="ARBA" id="ARBA00022448"/>
    </source>
</evidence>
<keyword evidence="5 8" id="KW-0812">Transmembrane</keyword>
<keyword evidence="6 8" id="KW-1133">Transmembrane helix</keyword>
<name>A0A1I6G6V2_9MICO</name>
<keyword evidence="4" id="KW-0997">Cell inner membrane</keyword>
<feature type="domain" description="ABC transmembrane type-1" evidence="9">
    <location>
        <begin position="68"/>
        <end position="255"/>
    </location>
</feature>
<feature type="transmembrane region" description="Helical" evidence="8">
    <location>
        <begin position="107"/>
        <end position="127"/>
    </location>
</feature>
<comment type="subcellular location">
    <subcellularLocation>
        <location evidence="1">Cell inner membrane</location>
        <topology evidence="1">Multi-pass membrane protein</topology>
    </subcellularLocation>
    <subcellularLocation>
        <location evidence="8">Cell membrane</location>
        <topology evidence="8">Multi-pass membrane protein</topology>
    </subcellularLocation>
</comment>
<dbReference type="SUPFAM" id="SSF161098">
    <property type="entry name" value="MetI-like"/>
    <property type="match status" value="1"/>
</dbReference>
<feature type="transmembrane region" description="Helical" evidence="8">
    <location>
        <begin position="196"/>
        <end position="215"/>
    </location>
</feature>
<keyword evidence="3" id="KW-1003">Cell membrane</keyword>
<evidence type="ECO:0000313" key="10">
    <source>
        <dbReference type="EMBL" id="SFR37851.1"/>
    </source>
</evidence>
<dbReference type="CDD" id="cd06261">
    <property type="entry name" value="TM_PBP2"/>
    <property type="match status" value="1"/>
</dbReference>
<dbReference type="AlphaFoldDB" id="A0A1I6G6V2"/>
<evidence type="ECO:0000313" key="11">
    <source>
        <dbReference type="Proteomes" id="UP000198877"/>
    </source>
</evidence>
<protein>
    <submittedName>
        <fullName evidence="10">Putative spermidine/putrescine transport system permease protein</fullName>
    </submittedName>
</protein>
<reference evidence="11" key="1">
    <citation type="submission" date="2016-10" db="EMBL/GenBank/DDBJ databases">
        <authorList>
            <person name="Varghese N."/>
            <person name="Submissions S."/>
        </authorList>
    </citation>
    <scope>NUCLEOTIDE SEQUENCE [LARGE SCALE GENOMIC DNA]</scope>
    <source>
        <strain evidence="11">CL127</strain>
    </source>
</reference>
<evidence type="ECO:0000256" key="1">
    <source>
        <dbReference type="ARBA" id="ARBA00004429"/>
    </source>
</evidence>
<sequence length="261" mass="28597">MNRVAGKPSPWVARIVILLVGVLFLAPLAAMLEFSFRQQGADGYTFEHWVAIFDPNNSRAHRNLFTGLINSTLLTGLVLVLVLVLFLPTIVLVHLRFPRLERPLDMLTVLPIAIPVIAMVVGFAPIYRVLGAALGSGPWTLVFAYGVQVLPFAYRAIVAELHHMDARARAEAARSLGAGWIMVLVRVITPGLRRSLLTASLLTVAIVFGEFTIAALLNRVNLQTALLQLSLSDAYVATAVSLLSLFVVFLMLVLVGRRRRP</sequence>
<dbReference type="PROSITE" id="PS50928">
    <property type="entry name" value="ABC_TM1"/>
    <property type="match status" value="1"/>
</dbReference>
<evidence type="ECO:0000256" key="3">
    <source>
        <dbReference type="ARBA" id="ARBA00022475"/>
    </source>
</evidence>
<feature type="transmembrane region" description="Helical" evidence="8">
    <location>
        <begin position="73"/>
        <end position="95"/>
    </location>
</feature>
<feature type="transmembrane region" description="Helical" evidence="8">
    <location>
        <begin position="12"/>
        <end position="32"/>
    </location>
</feature>
<dbReference type="GO" id="GO:0055085">
    <property type="term" value="P:transmembrane transport"/>
    <property type="evidence" value="ECO:0007669"/>
    <property type="project" value="InterPro"/>
</dbReference>
<gene>
    <name evidence="10" type="ORF">SAMN04488591_0817</name>
</gene>